<dbReference type="InterPro" id="IPR003599">
    <property type="entry name" value="Ig_sub"/>
</dbReference>
<evidence type="ECO:0000256" key="2">
    <source>
        <dbReference type="ARBA" id="ARBA00022729"/>
    </source>
</evidence>
<dbReference type="SUPFAM" id="SSF48726">
    <property type="entry name" value="Immunoglobulin"/>
    <property type="match status" value="1"/>
</dbReference>
<dbReference type="SUPFAM" id="SSF49265">
    <property type="entry name" value="Fibronectin type III"/>
    <property type="match status" value="1"/>
</dbReference>
<proteinExistence type="predicted"/>
<dbReference type="Pfam" id="PF01462">
    <property type="entry name" value="LRRNT"/>
    <property type="match status" value="1"/>
</dbReference>
<sequence length="800" mass="88785">MNRPSPAAVVMISSAAGKRVRSRLEQLMVLLVSCGYALCHNGTVDASWDVQCPLVCKCSVEPSVNMGINLRTANCSGRGLRTVPVGIPPDTQALLLNSNHLTDLHNQIPTLRNLVELDLSRNHIKQLGRGIIFHNISRLKYLDLSHNEFKTLFNGVFRGVVHLETLLMNSVQIKFIEERVFDGMRQLRVLTVDRNHLPSIYPEWFQDLLALESLSLSHNHISYVYPRVFLLLHRLRYLSLAHNRIRGLSDQAFLGLDNLTTLHLESNQLTRVPAAALQRLHGLLTLHIGNNPFTGFRSGNFVGLPIVELFADHVPTLTVIERGAFRDLPRLQVLRLHDNARLQYVDTQAFISVPSLSQLLLQRNNISALSEELFHNLSAPLSVSLHGNPLLCDCNVRWVLEAVAALSNTSVRFMQPEDLVCHKPVRMAARALLNISLAEVPPECPPFLVGTVNSTVQRKIGDAQVFQCYALGLPTPRVRWILPNGQVCNQTGNDVHVQFKPPGSITIYHLKPVDVGPYTCIAENVHGRVVKVVDLVVENIDIHIFPQGILSTSVTVVWNGTARNSFPQYEIQYKPDDGTDLVSGPKSSSSADERDFESVTVSRFYRSFTINNLEPETSYVFCIAVKDDEGDAHIKISCTARPHEGRQFHAPGHPLHQQRGRGRRAGDCVHRRAHDVRGDRGGAPLQAQAVRDAAEVARQQYRFAGRAAGEPVQSTHGQHGLMRARSARRFALAGCTRAVAWRAIGAHFPLAAGREQPKRIRVASKMSASSCSGFLSPQKGVNAGAVFHEESKLMWGIGEE</sequence>
<dbReference type="Pfam" id="PF13855">
    <property type="entry name" value="LRR_8"/>
    <property type="match status" value="4"/>
</dbReference>
<dbReference type="SMART" id="SM00013">
    <property type="entry name" value="LRRNT"/>
    <property type="match status" value="1"/>
</dbReference>
<dbReference type="PANTHER" id="PTHR45712:SF22">
    <property type="entry name" value="INSULIN-LIKE GROWTH FACTOR-BINDING PROTEIN COMPLEX ACID LABILE SUBUNIT"/>
    <property type="match status" value="1"/>
</dbReference>
<evidence type="ECO:0000313" key="9">
    <source>
        <dbReference type="Proteomes" id="UP000821853"/>
    </source>
</evidence>
<dbReference type="GO" id="GO:0009653">
    <property type="term" value="P:anatomical structure morphogenesis"/>
    <property type="evidence" value="ECO:0007669"/>
    <property type="project" value="UniProtKB-ARBA"/>
</dbReference>
<dbReference type="InterPro" id="IPR036179">
    <property type="entry name" value="Ig-like_dom_sf"/>
</dbReference>
<comment type="caution">
    <text evidence="8">The sequence shown here is derived from an EMBL/GenBank/DDBJ whole genome shotgun (WGS) entry which is preliminary data.</text>
</comment>
<dbReference type="Proteomes" id="UP000821853">
    <property type="component" value="Chromosome 9"/>
</dbReference>
<evidence type="ECO:0000259" key="7">
    <source>
        <dbReference type="PROSITE" id="PS50835"/>
    </source>
</evidence>
<dbReference type="InterPro" id="IPR001611">
    <property type="entry name" value="Leu-rich_rpt"/>
</dbReference>
<keyword evidence="5" id="KW-0325">Glycoprotein</keyword>
<dbReference type="InterPro" id="IPR003591">
    <property type="entry name" value="Leu-rich_rpt_typical-subtyp"/>
</dbReference>
<dbReference type="SMART" id="SM00369">
    <property type="entry name" value="LRR_TYP"/>
    <property type="match status" value="10"/>
</dbReference>
<dbReference type="InterPro" id="IPR000372">
    <property type="entry name" value="LRRNT"/>
</dbReference>
<dbReference type="GO" id="GO:0005615">
    <property type="term" value="C:extracellular space"/>
    <property type="evidence" value="ECO:0007669"/>
    <property type="project" value="TreeGrafter"/>
</dbReference>
<dbReference type="InterPro" id="IPR003961">
    <property type="entry name" value="FN3_dom"/>
</dbReference>
<keyword evidence="9" id="KW-1185">Reference proteome</keyword>
<evidence type="ECO:0000256" key="4">
    <source>
        <dbReference type="ARBA" id="ARBA00023157"/>
    </source>
</evidence>
<dbReference type="AlphaFoldDB" id="A0A9J6H2K2"/>
<dbReference type="PROSITE" id="PS50835">
    <property type="entry name" value="IG_LIKE"/>
    <property type="match status" value="1"/>
</dbReference>
<evidence type="ECO:0000313" key="8">
    <source>
        <dbReference type="EMBL" id="KAH9380940.1"/>
    </source>
</evidence>
<dbReference type="InterPro" id="IPR013098">
    <property type="entry name" value="Ig_I-set"/>
</dbReference>
<dbReference type="EMBL" id="JABSTR010000011">
    <property type="protein sequence ID" value="KAH9380940.1"/>
    <property type="molecule type" value="Genomic_DNA"/>
</dbReference>
<dbReference type="PANTHER" id="PTHR45712">
    <property type="entry name" value="AGAP008170-PA"/>
    <property type="match status" value="1"/>
</dbReference>
<dbReference type="Gene3D" id="2.60.40.10">
    <property type="entry name" value="Immunoglobulins"/>
    <property type="match status" value="2"/>
</dbReference>
<dbReference type="SMART" id="SM00408">
    <property type="entry name" value="IGc2"/>
    <property type="match status" value="1"/>
</dbReference>
<evidence type="ECO:0000256" key="6">
    <source>
        <dbReference type="SAM" id="MobiDB-lite"/>
    </source>
</evidence>
<protein>
    <recommendedName>
        <fullName evidence="7">Ig-like domain-containing protein</fullName>
    </recommendedName>
</protein>
<dbReference type="Pfam" id="PF07679">
    <property type="entry name" value="I-set"/>
    <property type="match status" value="1"/>
</dbReference>
<dbReference type="InterPro" id="IPR013783">
    <property type="entry name" value="Ig-like_fold"/>
</dbReference>
<dbReference type="PROSITE" id="PS51450">
    <property type="entry name" value="LRR"/>
    <property type="match status" value="2"/>
</dbReference>
<dbReference type="Pfam" id="PF00041">
    <property type="entry name" value="fn3"/>
    <property type="match status" value="1"/>
</dbReference>
<keyword evidence="1" id="KW-0433">Leucine-rich repeat</keyword>
<dbReference type="InterPro" id="IPR032675">
    <property type="entry name" value="LRR_dom_sf"/>
</dbReference>
<accession>A0A9J6H2K2</accession>
<gene>
    <name evidence="8" type="ORF">HPB48_008399</name>
</gene>
<dbReference type="FunFam" id="3.80.10.10:FF:001278">
    <property type="entry name" value="Toll-like receptor 13"/>
    <property type="match status" value="1"/>
</dbReference>
<feature type="domain" description="Ig-like" evidence="7">
    <location>
        <begin position="445"/>
        <end position="536"/>
    </location>
</feature>
<dbReference type="VEuPathDB" id="VectorBase:HLOH_064818"/>
<dbReference type="SUPFAM" id="SSF52058">
    <property type="entry name" value="L domain-like"/>
    <property type="match status" value="1"/>
</dbReference>
<feature type="region of interest" description="Disordered" evidence="6">
    <location>
        <begin position="644"/>
        <end position="665"/>
    </location>
</feature>
<name>A0A9J6H2K2_HAELO</name>
<dbReference type="OMA" id="LPAWAFW"/>
<dbReference type="InterPro" id="IPR050333">
    <property type="entry name" value="SLRP"/>
</dbReference>
<dbReference type="CDD" id="cd00063">
    <property type="entry name" value="FN3"/>
    <property type="match status" value="1"/>
</dbReference>
<dbReference type="InterPro" id="IPR036116">
    <property type="entry name" value="FN3_sf"/>
</dbReference>
<dbReference type="SMART" id="SM00409">
    <property type="entry name" value="IG"/>
    <property type="match status" value="1"/>
</dbReference>
<dbReference type="FunFam" id="3.80.10.10:FF:001543">
    <property type="entry name" value="Leucine-rich transmembrane protein, putative"/>
    <property type="match status" value="1"/>
</dbReference>
<dbReference type="OrthoDB" id="676979at2759"/>
<evidence type="ECO:0000256" key="3">
    <source>
        <dbReference type="ARBA" id="ARBA00022737"/>
    </source>
</evidence>
<evidence type="ECO:0000256" key="5">
    <source>
        <dbReference type="ARBA" id="ARBA00023180"/>
    </source>
</evidence>
<keyword evidence="2" id="KW-0732">Signal</keyword>
<reference evidence="8 9" key="1">
    <citation type="journal article" date="2020" name="Cell">
        <title>Large-Scale Comparative Analyses of Tick Genomes Elucidate Their Genetic Diversity and Vector Capacities.</title>
        <authorList>
            <consortium name="Tick Genome and Microbiome Consortium (TIGMIC)"/>
            <person name="Jia N."/>
            <person name="Wang J."/>
            <person name="Shi W."/>
            <person name="Du L."/>
            <person name="Sun Y."/>
            <person name="Zhan W."/>
            <person name="Jiang J.F."/>
            <person name="Wang Q."/>
            <person name="Zhang B."/>
            <person name="Ji P."/>
            <person name="Bell-Sakyi L."/>
            <person name="Cui X.M."/>
            <person name="Yuan T.T."/>
            <person name="Jiang B.G."/>
            <person name="Yang W.F."/>
            <person name="Lam T.T."/>
            <person name="Chang Q.C."/>
            <person name="Ding S.J."/>
            <person name="Wang X.J."/>
            <person name="Zhu J.G."/>
            <person name="Ruan X.D."/>
            <person name="Zhao L."/>
            <person name="Wei J.T."/>
            <person name="Ye R.Z."/>
            <person name="Que T.C."/>
            <person name="Du C.H."/>
            <person name="Zhou Y.H."/>
            <person name="Cheng J.X."/>
            <person name="Dai P.F."/>
            <person name="Guo W.B."/>
            <person name="Han X.H."/>
            <person name="Huang E.J."/>
            <person name="Li L.F."/>
            <person name="Wei W."/>
            <person name="Gao Y.C."/>
            <person name="Liu J.Z."/>
            <person name="Shao H.Z."/>
            <person name="Wang X."/>
            <person name="Wang C.C."/>
            <person name="Yang T.C."/>
            <person name="Huo Q.B."/>
            <person name="Li W."/>
            <person name="Chen H.Y."/>
            <person name="Chen S.E."/>
            <person name="Zhou L.G."/>
            <person name="Ni X.B."/>
            <person name="Tian J.H."/>
            <person name="Sheng Y."/>
            <person name="Liu T."/>
            <person name="Pan Y.S."/>
            <person name="Xia L.Y."/>
            <person name="Li J."/>
            <person name="Zhao F."/>
            <person name="Cao W.C."/>
        </authorList>
    </citation>
    <scope>NUCLEOTIDE SEQUENCE [LARGE SCALE GENOMIC DNA]</scope>
    <source>
        <strain evidence="8">HaeL-2018</strain>
    </source>
</reference>
<evidence type="ECO:0000256" key="1">
    <source>
        <dbReference type="ARBA" id="ARBA00022614"/>
    </source>
</evidence>
<dbReference type="Gene3D" id="3.80.10.10">
    <property type="entry name" value="Ribonuclease Inhibitor"/>
    <property type="match status" value="2"/>
</dbReference>
<keyword evidence="3" id="KW-0677">Repeat</keyword>
<dbReference type="InterPro" id="IPR003598">
    <property type="entry name" value="Ig_sub2"/>
</dbReference>
<keyword evidence="4" id="KW-1015">Disulfide bond</keyword>
<dbReference type="InterPro" id="IPR007110">
    <property type="entry name" value="Ig-like_dom"/>
</dbReference>
<dbReference type="GO" id="GO:0030154">
    <property type="term" value="P:cell differentiation"/>
    <property type="evidence" value="ECO:0007669"/>
    <property type="project" value="UniProtKB-ARBA"/>
</dbReference>
<organism evidence="8 9">
    <name type="scientific">Haemaphysalis longicornis</name>
    <name type="common">Bush tick</name>
    <dbReference type="NCBI Taxonomy" id="44386"/>
    <lineage>
        <taxon>Eukaryota</taxon>
        <taxon>Metazoa</taxon>
        <taxon>Ecdysozoa</taxon>
        <taxon>Arthropoda</taxon>
        <taxon>Chelicerata</taxon>
        <taxon>Arachnida</taxon>
        <taxon>Acari</taxon>
        <taxon>Parasitiformes</taxon>
        <taxon>Ixodida</taxon>
        <taxon>Ixodoidea</taxon>
        <taxon>Ixodidae</taxon>
        <taxon>Haemaphysalinae</taxon>
        <taxon>Haemaphysalis</taxon>
    </lineage>
</organism>